<dbReference type="AlphaFoldDB" id="A0A5J4N4C3"/>
<accession>A0A5J4N4C3</accession>
<feature type="non-terminal residue" evidence="1">
    <location>
        <position position="119"/>
    </location>
</feature>
<name>A0A5J4N4C3_9TREM</name>
<sequence>MDDTLECAIEETNEVDAEVLPDVRLTGMQHVDDNVLFSPSTEDIESILIDRADLYGVRIVSLYRKGFDGIESRNPLYEEYDGLMTAIQLPWLGSNLEPTARPATLEWAFKLKRRQFVLQ</sequence>
<organism evidence="1 2">
    <name type="scientific">Paragonimus westermani</name>
    <dbReference type="NCBI Taxonomy" id="34504"/>
    <lineage>
        <taxon>Eukaryota</taxon>
        <taxon>Metazoa</taxon>
        <taxon>Spiralia</taxon>
        <taxon>Lophotrochozoa</taxon>
        <taxon>Platyhelminthes</taxon>
        <taxon>Trematoda</taxon>
        <taxon>Digenea</taxon>
        <taxon>Plagiorchiida</taxon>
        <taxon>Troglotremata</taxon>
        <taxon>Troglotrematidae</taxon>
        <taxon>Paragonimus</taxon>
    </lineage>
</organism>
<protein>
    <submittedName>
        <fullName evidence="1">Uncharacterized protein</fullName>
    </submittedName>
</protein>
<gene>
    <name evidence="1" type="ORF">DEA37_0014340</name>
</gene>
<keyword evidence="2" id="KW-1185">Reference proteome</keyword>
<evidence type="ECO:0000313" key="1">
    <source>
        <dbReference type="EMBL" id="KAA3670383.1"/>
    </source>
</evidence>
<dbReference type="InterPro" id="IPR027417">
    <property type="entry name" value="P-loop_NTPase"/>
</dbReference>
<dbReference type="EMBL" id="QNGE01011014">
    <property type="protein sequence ID" value="KAA3670383.1"/>
    <property type="molecule type" value="Genomic_DNA"/>
</dbReference>
<comment type="caution">
    <text evidence="1">The sequence shown here is derived from an EMBL/GenBank/DDBJ whole genome shotgun (WGS) entry which is preliminary data.</text>
</comment>
<reference evidence="1 2" key="1">
    <citation type="journal article" date="2019" name="Gigascience">
        <title>Whole-genome sequence of the oriental lung fluke Paragonimus westermani.</title>
        <authorList>
            <person name="Oey H."/>
            <person name="Zakrzewski M."/>
            <person name="Narain K."/>
            <person name="Devi K.R."/>
            <person name="Agatsuma T."/>
            <person name="Nawaratna S."/>
            <person name="Gobert G.N."/>
            <person name="Jones M.K."/>
            <person name="Ragan M.A."/>
            <person name="McManus D.P."/>
            <person name="Krause L."/>
        </authorList>
    </citation>
    <scope>NUCLEOTIDE SEQUENCE [LARGE SCALE GENOMIC DNA]</scope>
    <source>
        <strain evidence="1 2">IND2009</strain>
    </source>
</reference>
<evidence type="ECO:0000313" key="2">
    <source>
        <dbReference type="Proteomes" id="UP000324629"/>
    </source>
</evidence>
<dbReference type="Proteomes" id="UP000324629">
    <property type="component" value="Unassembled WGS sequence"/>
</dbReference>
<proteinExistence type="predicted"/>
<dbReference type="Gene3D" id="3.40.50.300">
    <property type="entry name" value="P-loop containing nucleotide triphosphate hydrolases"/>
    <property type="match status" value="1"/>
</dbReference>